<proteinExistence type="predicted"/>
<reference evidence="1" key="2">
    <citation type="submission" date="2025-09" db="UniProtKB">
        <authorList>
            <consortium name="Ensembl"/>
        </authorList>
    </citation>
    <scope>IDENTIFICATION</scope>
</reference>
<accession>A0A8C3TDC8</accession>
<dbReference type="Ensembl" id="ENSCSRT00000027603.1">
    <property type="protein sequence ID" value="ENSCSRP00000026496.1"/>
    <property type="gene ID" value="ENSCSRG00000019727.1"/>
</dbReference>
<evidence type="ECO:0000313" key="2">
    <source>
        <dbReference type="Proteomes" id="UP000694403"/>
    </source>
</evidence>
<sequence length="94" mass="11107">INEPSYPRDNSLHGLFHLMVRMSLKLKICLNRSPTGRSPNHFIRGDPRNYSSLISLILRWIQHTNIHNNTRTNIPYILLMTINNNMIYLYTSRN</sequence>
<protein>
    <submittedName>
        <fullName evidence="1">Uncharacterized protein</fullName>
    </submittedName>
</protein>
<dbReference type="AlphaFoldDB" id="A0A8C3TDC8"/>
<reference evidence="1" key="1">
    <citation type="submission" date="2025-08" db="UniProtKB">
        <authorList>
            <consortium name="Ensembl"/>
        </authorList>
    </citation>
    <scope>IDENTIFICATION</scope>
</reference>
<dbReference type="Proteomes" id="UP000694403">
    <property type="component" value="Unplaced"/>
</dbReference>
<keyword evidence="2" id="KW-1185">Reference proteome</keyword>
<organism evidence="1 2">
    <name type="scientific">Chelydra serpentina</name>
    <name type="common">Snapping turtle</name>
    <name type="synonym">Testudo serpentina</name>
    <dbReference type="NCBI Taxonomy" id="8475"/>
    <lineage>
        <taxon>Eukaryota</taxon>
        <taxon>Metazoa</taxon>
        <taxon>Chordata</taxon>
        <taxon>Craniata</taxon>
        <taxon>Vertebrata</taxon>
        <taxon>Euteleostomi</taxon>
        <taxon>Archelosauria</taxon>
        <taxon>Testudinata</taxon>
        <taxon>Testudines</taxon>
        <taxon>Cryptodira</taxon>
        <taxon>Durocryptodira</taxon>
        <taxon>Americhelydia</taxon>
        <taxon>Chelydroidea</taxon>
        <taxon>Chelydridae</taxon>
        <taxon>Chelydra</taxon>
    </lineage>
</organism>
<name>A0A8C3TDC8_CHESE</name>
<evidence type="ECO:0000313" key="1">
    <source>
        <dbReference type="Ensembl" id="ENSCSRP00000026496.1"/>
    </source>
</evidence>